<proteinExistence type="predicted"/>
<name>A0A0P1GS67_9RHOB</name>
<dbReference type="EMBL" id="CYSE01000003">
    <property type="protein sequence ID" value="CUH78518.1"/>
    <property type="molecule type" value="Genomic_DNA"/>
</dbReference>
<protein>
    <submittedName>
        <fullName evidence="1">Lipid A 3-O-deacylase (PagL)</fullName>
    </submittedName>
</protein>
<evidence type="ECO:0000313" key="1">
    <source>
        <dbReference type="EMBL" id="CUH78518.1"/>
    </source>
</evidence>
<evidence type="ECO:0000313" key="2">
    <source>
        <dbReference type="Proteomes" id="UP000054935"/>
    </source>
</evidence>
<dbReference type="RefSeq" id="WP_058247516.1">
    <property type="nucleotide sequence ID" value="NZ_CYSE01000003.1"/>
</dbReference>
<dbReference type="AlphaFoldDB" id="A0A0P1GS67"/>
<sequence>MADGTFAVLLMLLGWSDMSDNYCDTAGGCWAPSDRPAQLMLSQGEVIRRRAHVANESYVRYDLGTQVGPFGQAAGFSAGEEGELWAGYGLTYTMRMGAFYAELHLMPGLYLDNGGFDMGGLLEFRSGLELGLESADGWRVGLAYDHRSNGGIFEANPGKETLQVRFGAPAAVPLPAD</sequence>
<dbReference type="OrthoDB" id="6199047at2"/>
<gene>
    <name evidence="1" type="ORF">TRN7648_02016</name>
</gene>
<dbReference type="STRING" id="441103.TRN7648_02016"/>
<accession>A0A0P1GS67</accession>
<dbReference type="Gene3D" id="2.40.160.20">
    <property type="match status" value="1"/>
</dbReference>
<reference evidence="1 2" key="1">
    <citation type="submission" date="2015-09" db="EMBL/GenBank/DDBJ databases">
        <authorList>
            <consortium name="Swine Surveillance"/>
        </authorList>
    </citation>
    <scope>NUCLEOTIDE SEQUENCE [LARGE SCALE GENOMIC DNA]</scope>
    <source>
        <strain evidence="1 2">CECT 7648</strain>
    </source>
</reference>
<keyword evidence="2" id="KW-1185">Reference proteome</keyword>
<dbReference type="InterPro" id="IPR018550">
    <property type="entry name" value="Lipid-A_deacylase-rel"/>
</dbReference>
<organism evidence="1 2">
    <name type="scientific">Tropicibacter naphthalenivorans</name>
    <dbReference type="NCBI Taxonomy" id="441103"/>
    <lineage>
        <taxon>Bacteria</taxon>
        <taxon>Pseudomonadati</taxon>
        <taxon>Pseudomonadota</taxon>
        <taxon>Alphaproteobacteria</taxon>
        <taxon>Rhodobacterales</taxon>
        <taxon>Roseobacteraceae</taxon>
        <taxon>Tropicibacter</taxon>
    </lineage>
</organism>
<dbReference type="Pfam" id="PF09411">
    <property type="entry name" value="PagL"/>
    <property type="match status" value="1"/>
</dbReference>
<dbReference type="Proteomes" id="UP000054935">
    <property type="component" value="Unassembled WGS sequence"/>
</dbReference>